<dbReference type="EMBL" id="NGAF01000001">
    <property type="protein sequence ID" value="OXR47292.1"/>
    <property type="molecule type" value="Genomic_DNA"/>
</dbReference>
<organism evidence="1 2">
    <name type="scientific">Nocardia cerradoensis</name>
    <dbReference type="NCBI Taxonomy" id="85688"/>
    <lineage>
        <taxon>Bacteria</taxon>
        <taxon>Bacillati</taxon>
        <taxon>Actinomycetota</taxon>
        <taxon>Actinomycetes</taxon>
        <taxon>Mycobacteriales</taxon>
        <taxon>Nocardiaceae</taxon>
        <taxon>Nocardia</taxon>
    </lineage>
</organism>
<dbReference type="Proteomes" id="UP000215506">
    <property type="component" value="Unassembled WGS sequence"/>
</dbReference>
<sequence length="150" mass="16790">MRTHIVRRAYDPGVKWMSRAFGSKELPPQVRSDLESEGIVVFGPVSGSLARRNYRTPLHYGSSSWENIVGGTIGMSRKRLVIWGNQEALVDVWLGHPAVTMELQGPERMLVEADRGAIDPIRTGWTTLMLRTIHAPRIAQLYAEGLPRSV</sequence>
<name>A0A231HEL0_9NOCA</name>
<evidence type="ECO:0000313" key="1">
    <source>
        <dbReference type="EMBL" id="OXR47292.1"/>
    </source>
</evidence>
<gene>
    <name evidence="1" type="ORF">B7C42_00414</name>
</gene>
<comment type="caution">
    <text evidence="1">The sequence shown here is derived from an EMBL/GenBank/DDBJ whole genome shotgun (WGS) entry which is preliminary data.</text>
</comment>
<evidence type="ECO:0000313" key="2">
    <source>
        <dbReference type="Proteomes" id="UP000215506"/>
    </source>
</evidence>
<keyword evidence="2" id="KW-1185">Reference proteome</keyword>
<protein>
    <submittedName>
        <fullName evidence="1">Uncharacterized protein</fullName>
    </submittedName>
</protein>
<accession>A0A231HEL0</accession>
<proteinExistence type="predicted"/>
<reference evidence="1 2" key="1">
    <citation type="submission" date="2017-07" db="EMBL/GenBank/DDBJ databases">
        <title>First draft Genome Sequence of Nocardia cerradoensis isolated from human infection.</title>
        <authorList>
            <person name="Carrasco G."/>
        </authorList>
    </citation>
    <scope>NUCLEOTIDE SEQUENCE [LARGE SCALE GENOMIC DNA]</scope>
    <source>
        <strain evidence="1 2">CNM20130759</strain>
    </source>
</reference>
<dbReference type="AlphaFoldDB" id="A0A231HEL0"/>